<reference evidence="6 7" key="1">
    <citation type="submission" date="2019-02" db="EMBL/GenBank/DDBJ databases">
        <title>Isolation and identification of novel species under the genus Muribaculum.</title>
        <authorList>
            <person name="Miyake S."/>
            <person name="Ding Y."/>
            <person name="Low A."/>
            <person name="Soh M."/>
            <person name="Seedorf H."/>
        </authorList>
    </citation>
    <scope>NUCLEOTIDE SEQUENCE [LARGE SCALE GENOMIC DNA]</scope>
    <source>
        <strain evidence="6 7">TLL-A4</strain>
    </source>
</reference>
<dbReference type="InterPro" id="IPR029026">
    <property type="entry name" value="tRNA_m1G_MTases_N"/>
</dbReference>
<dbReference type="InterPro" id="IPR029064">
    <property type="entry name" value="Ribosomal_eL30-like_sf"/>
</dbReference>
<dbReference type="PANTHER" id="PTHR43191:SF2">
    <property type="entry name" value="RRNA METHYLTRANSFERASE 3, MITOCHONDRIAL"/>
    <property type="match status" value="1"/>
</dbReference>
<dbReference type="Gene3D" id="3.30.1330.30">
    <property type="match status" value="1"/>
</dbReference>
<evidence type="ECO:0000256" key="1">
    <source>
        <dbReference type="ARBA" id="ARBA00007228"/>
    </source>
</evidence>
<dbReference type="InterPro" id="IPR053888">
    <property type="entry name" value="MRM3-like_sub_bind"/>
</dbReference>
<dbReference type="GO" id="GO:0003723">
    <property type="term" value="F:RNA binding"/>
    <property type="evidence" value="ECO:0007669"/>
    <property type="project" value="InterPro"/>
</dbReference>
<accession>A0A4P7VL19</accession>
<dbReference type="Pfam" id="PF22435">
    <property type="entry name" value="MRM3-like_sub_bind"/>
    <property type="match status" value="1"/>
</dbReference>
<dbReference type="GO" id="GO:0032259">
    <property type="term" value="P:methylation"/>
    <property type="evidence" value="ECO:0007669"/>
    <property type="project" value="UniProtKB-KW"/>
</dbReference>
<dbReference type="OrthoDB" id="9785673at2"/>
<dbReference type="KEGG" id="mgod:E7746_08870"/>
<dbReference type="InterPro" id="IPR001537">
    <property type="entry name" value="SpoU_MeTrfase"/>
</dbReference>
<dbReference type="InterPro" id="IPR029028">
    <property type="entry name" value="Alpha/beta_knot_MTases"/>
</dbReference>
<dbReference type="InterPro" id="IPR051259">
    <property type="entry name" value="rRNA_Methyltransferase"/>
</dbReference>
<dbReference type="Gene3D" id="3.40.1280.10">
    <property type="match status" value="1"/>
</dbReference>
<protein>
    <submittedName>
        <fullName evidence="6">RNA methyltransferase</fullName>
    </submittedName>
</protein>
<keyword evidence="2 6" id="KW-0489">Methyltransferase</keyword>
<sequence length="253" mass="27922">MVELTNNLRKLVASLDNARARRDNGLFVAEGTKCVLDTLHNFSCRYLFATSAWIERHHAEIGAVEPVTVKRADMERMSHLSTPPEVMAVYDIPSNELDESEFRHNLTIVLDRVQDPGNLGTIMRIADWFGIRQIVCSHDTVDVYNPKVVQATMGAISRVKVCYESIVDLLGRIDGVPVFGTFLDGDDIYSSELSGCGMIVFGNEGQGISPDVERLVSSRLTIPSFPPGAVTSESLNVGMAAAVTVAEFRRRIY</sequence>
<keyword evidence="7" id="KW-1185">Reference proteome</keyword>
<dbReference type="EMBL" id="CP039393">
    <property type="protein sequence ID" value="QCD35984.1"/>
    <property type="molecule type" value="Genomic_DNA"/>
</dbReference>
<dbReference type="SUPFAM" id="SSF55315">
    <property type="entry name" value="L30e-like"/>
    <property type="match status" value="1"/>
</dbReference>
<evidence type="ECO:0000313" key="6">
    <source>
        <dbReference type="EMBL" id="QCD35984.1"/>
    </source>
</evidence>
<dbReference type="PANTHER" id="PTHR43191">
    <property type="entry name" value="RRNA METHYLTRANSFERASE 3"/>
    <property type="match status" value="1"/>
</dbReference>
<feature type="domain" description="tRNA/rRNA methyltransferase SpoU type" evidence="4">
    <location>
        <begin position="106"/>
        <end position="244"/>
    </location>
</feature>
<dbReference type="CDD" id="cd18109">
    <property type="entry name" value="SpoU-like_RNA-MTase"/>
    <property type="match status" value="1"/>
</dbReference>
<organism evidence="6 7">
    <name type="scientific">Muribaculum gordoncarteri</name>
    <dbReference type="NCBI Taxonomy" id="2530390"/>
    <lineage>
        <taxon>Bacteria</taxon>
        <taxon>Pseudomonadati</taxon>
        <taxon>Bacteroidota</taxon>
        <taxon>Bacteroidia</taxon>
        <taxon>Bacteroidales</taxon>
        <taxon>Muribaculaceae</taxon>
        <taxon>Muribaculum</taxon>
    </lineage>
</organism>
<evidence type="ECO:0000313" key="7">
    <source>
        <dbReference type="Proteomes" id="UP000297031"/>
    </source>
</evidence>
<dbReference type="Pfam" id="PF00588">
    <property type="entry name" value="SpoU_methylase"/>
    <property type="match status" value="1"/>
</dbReference>
<evidence type="ECO:0000259" key="4">
    <source>
        <dbReference type="Pfam" id="PF00588"/>
    </source>
</evidence>
<proteinExistence type="inferred from homology"/>
<dbReference type="SUPFAM" id="SSF75217">
    <property type="entry name" value="alpha/beta knot"/>
    <property type="match status" value="1"/>
</dbReference>
<comment type="similarity">
    <text evidence="1">Belongs to the class IV-like SAM-binding methyltransferase superfamily. RNA methyltransferase TrmH family.</text>
</comment>
<keyword evidence="3 6" id="KW-0808">Transferase</keyword>
<dbReference type="RefSeq" id="WP_136410576.1">
    <property type="nucleotide sequence ID" value="NZ_CP039393.1"/>
</dbReference>
<evidence type="ECO:0000259" key="5">
    <source>
        <dbReference type="Pfam" id="PF22435"/>
    </source>
</evidence>
<dbReference type="AlphaFoldDB" id="A0A4P7VL19"/>
<gene>
    <name evidence="6" type="ORF">E7746_08870</name>
</gene>
<dbReference type="Proteomes" id="UP000297031">
    <property type="component" value="Chromosome"/>
</dbReference>
<feature type="domain" description="MRM3-like substrate binding" evidence="5">
    <location>
        <begin position="10"/>
        <end position="88"/>
    </location>
</feature>
<dbReference type="GO" id="GO:0008173">
    <property type="term" value="F:RNA methyltransferase activity"/>
    <property type="evidence" value="ECO:0007669"/>
    <property type="project" value="InterPro"/>
</dbReference>
<evidence type="ECO:0000256" key="3">
    <source>
        <dbReference type="ARBA" id="ARBA00022679"/>
    </source>
</evidence>
<dbReference type="GO" id="GO:0006396">
    <property type="term" value="P:RNA processing"/>
    <property type="evidence" value="ECO:0007669"/>
    <property type="project" value="InterPro"/>
</dbReference>
<evidence type="ECO:0000256" key="2">
    <source>
        <dbReference type="ARBA" id="ARBA00022603"/>
    </source>
</evidence>
<name>A0A4P7VL19_9BACT</name>